<sequence length="336" mass="38100">MKPTDITKEKGVYIIEEDNNTKCRDKIQLTKDKYCVVRILFFTMGLVHFVPFTFFTTANDYWMYKFRDADNAIYDTSENRTTLQAHFSAAITIATNVPLVAFVLLTTTYGHYVSARKRVYYSIVLMLATFIISTIFIELNTDGWQTEFFILTMILISIINSGRAVYRISIFEIIPKFPSCSVAYFLAGEGLAGIFNSMLQILSLLVGTSTKTSALIYFISGSAVMLFAIGFYNFGERMTYYKAYASTEGYYKKNITFKDIIESSKIIWPSIIIILFLYIAQLTTSPSITSLVKSEASGNVWSETYFVPVITFLLNNVCDFIGRTVGSKVSKVNFLI</sequence>
<feature type="transmembrane region" description="Helical" evidence="7">
    <location>
        <begin position="182"/>
        <end position="202"/>
    </location>
</feature>
<feature type="transmembrane region" description="Helical" evidence="7">
    <location>
        <begin position="304"/>
        <end position="322"/>
    </location>
</feature>
<feature type="transmembrane region" description="Helical" evidence="7">
    <location>
        <begin position="266"/>
        <end position="284"/>
    </location>
</feature>
<proteinExistence type="inferred from homology"/>
<dbReference type="PANTHER" id="PTHR10332:SF88">
    <property type="entry name" value="EQUILIBRATIVE NUCLEOSIDE TRANSPORTER 1, ISOFORM A"/>
    <property type="match status" value="1"/>
</dbReference>
<keyword evidence="4 7" id="KW-0812">Transmembrane</keyword>
<evidence type="ECO:0000313" key="9">
    <source>
        <dbReference type="Proteomes" id="UP001154078"/>
    </source>
</evidence>
<organism evidence="8 9">
    <name type="scientific">Brassicogethes aeneus</name>
    <name type="common">Rape pollen beetle</name>
    <name type="synonym">Meligethes aeneus</name>
    <dbReference type="NCBI Taxonomy" id="1431903"/>
    <lineage>
        <taxon>Eukaryota</taxon>
        <taxon>Metazoa</taxon>
        <taxon>Ecdysozoa</taxon>
        <taxon>Arthropoda</taxon>
        <taxon>Hexapoda</taxon>
        <taxon>Insecta</taxon>
        <taxon>Pterygota</taxon>
        <taxon>Neoptera</taxon>
        <taxon>Endopterygota</taxon>
        <taxon>Coleoptera</taxon>
        <taxon>Polyphaga</taxon>
        <taxon>Cucujiformia</taxon>
        <taxon>Nitidulidae</taxon>
        <taxon>Meligethinae</taxon>
        <taxon>Brassicogethes</taxon>
    </lineage>
</organism>
<reference evidence="8" key="1">
    <citation type="submission" date="2021-12" db="EMBL/GenBank/DDBJ databases">
        <authorList>
            <person name="King R."/>
        </authorList>
    </citation>
    <scope>NUCLEOTIDE SEQUENCE</scope>
</reference>
<feature type="transmembrane region" description="Helical" evidence="7">
    <location>
        <begin position="87"/>
        <end position="107"/>
    </location>
</feature>
<feature type="transmembrane region" description="Helical" evidence="7">
    <location>
        <begin position="214"/>
        <end position="234"/>
    </location>
</feature>
<accession>A0A9P0B1A1</accession>
<evidence type="ECO:0000256" key="7">
    <source>
        <dbReference type="SAM" id="Phobius"/>
    </source>
</evidence>
<dbReference type="PRINTS" id="PR01130">
    <property type="entry name" value="DERENTRNSPRT"/>
</dbReference>
<dbReference type="GO" id="GO:0005337">
    <property type="term" value="F:nucleoside transmembrane transporter activity"/>
    <property type="evidence" value="ECO:0007669"/>
    <property type="project" value="InterPro"/>
</dbReference>
<keyword evidence="3" id="KW-0813">Transport</keyword>
<dbReference type="Pfam" id="PF01733">
    <property type="entry name" value="Nucleoside_tran"/>
    <property type="match status" value="2"/>
</dbReference>
<dbReference type="EMBL" id="OV121135">
    <property type="protein sequence ID" value="CAH0555199.1"/>
    <property type="molecule type" value="Genomic_DNA"/>
</dbReference>
<evidence type="ECO:0000256" key="1">
    <source>
        <dbReference type="ARBA" id="ARBA00004141"/>
    </source>
</evidence>
<feature type="transmembrane region" description="Helical" evidence="7">
    <location>
        <begin position="149"/>
        <end position="170"/>
    </location>
</feature>
<dbReference type="GO" id="GO:0005886">
    <property type="term" value="C:plasma membrane"/>
    <property type="evidence" value="ECO:0007669"/>
    <property type="project" value="TreeGrafter"/>
</dbReference>
<evidence type="ECO:0000256" key="2">
    <source>
        <dbReference type="ARBA" id="ARBA00007965"/>
    </source>
</evidence>
<evidence type="ECO:0000256" key="3">
    <source>
        <dbReference type="ARBA" id="ARBA00022448"/>
    </source>
</evidence>
<name>A0A9P0B1A1_BRAAE</name>
<evidence type="ECO:0000256" key="4">
    <source>
        <dbReference type="ARBA" id="ARBA00022692"/>
    </source>
</evidence>
<comment type="similarity">
    <text evidence="2">Belongs to the SLC29A/ENT transporter (TC 2.A.57) family.</text>
</comment>
<dbReference type="PANTHER" id="PTHR10332">
    <property type="entry name" value="EQUILIBRATIVE NUCLEOSIDE TRANSPORTER"/>
    <property type="match status" value="1"/>
</dbReference>
<keyword evidence="9" id="KW-1185">Reference proteome</keyword>
<dbReference type="Proteomes" id="UP001154078">
    <property type="component" value="Chromosome 4"/>
</dbReference>
<gene>
    <name evidence="8" type="ORF">MELIAE_LOCUS6625</name>
</gene>
<dbReference type="OrthoDB" id="46396at2759"/>
<dbReference type="InterPro" id="IPR002259">
    <property type="entry name" value="Eqnu_transpt"/>
</dbReference>
<comment type="subcellular location">
    <subcellularLocation>
        <location evidence="1">Membrane</location>
        <topology evidence="1">Multi-pass membrane protein</topology>
    </subcellularLocation>
</comment>
<evidence type="ECO:0000256" key="6">
    <source>
        <dbReference type="ARBA" id="ARBA00023136"/>
    </source>
</evidence>
<keyword evidence="6 7" id="KW-0472">Membrane</keyword>
<dbReference type="AlphaFoldDB" id="A0A9P0B1A1"/>
<keyword evidence="5 7" id="KW-1133">Transmembrane helix</keyword>
<feature type="transmembrane region" description="Helical" evidence="7">
    <location>
        <begin position="119"/>
        <end position="137"/>
    </location>
</feature>
<protein>
    <submittedName>
        <fullName evidence="8">Uncharacterized protein</fullName>
    </submittedName>
</protein>
<evidence type="ECO:0000313" key="8">
    <source>
        <dbReference type="EMBL" id="CAH0555199.1"/>
    </source>
</evidence>
<feature type="transmembrane region" description="Helical" evidence="7">
    <location>
        <begin position="34"/>
        <end position="55"/>
    </location>
</feature>
<evidence type="ECO:0000256" key="5">
    <source>
        <dbReference type="ARBA" id="ARBA00022989"/>
    </source>
</evidence>